<reference evidence="4 5" key="1">
    <citation type="submission" date="2018-08" db="EMBL/GenBank/DDBJ databases">
        <title>Recombination of ecologically and evolutionarily significant loci maintains genetic cohesion in the Pseudomonas syringae species complex.</title>
        <authorList>
            <person name="Dillon M."/>
            <person name="Thakur S."/>
            <person name="Almeida R.N.D."/>
            <person name="Weir B.S."/>
            <person name="Guttman D.S."/>
        </authorList>
    </citation>
    <scope>NUCLEOTIDE SEQUENCE [LARGE SCALE GENOMIC DNA]</scope>
    <source>
        <strain evidence="4 5">ICMP 9829</strain>
    </source>
</reference>
<evidence type="ECO:0000313" key="5">
    <source>
        <dbReference type="Proteomes" id="UP000274212"/>
    </source>
</evidence>
<feature type="region of interest" description="Disordered" evidence="1">
    <location>
        <begin position="620"/>
        <end position="641"/>
    </location>
</feature>
<evidence type="ECO:0000259" key="2">
    <source>
        <dbReference type="Pfam" id="PF13910"/>
    </source>
</evidence>
<dbReference type="RefSeq" id="WP_122285589.1">
    <property type="nucleotide sequence ID" value="NZ_RBRV01000017.1"/>
</dbReference>
<feature type="domain" description="DUF7380" evidence="3">
    <location>
        <begin position="11"/>
        <end position="178"/>
    </location>
</feature>
<dbReference type="Proteomes" id="UP000274212">
    <property type="component" value="Unassembled WGS sequence"/>
</dbReference>
<gene>
    <name evidence="4" type="ORF">ALP36_02018</name>
</gene>
<name>A0A3M5RIJ8_9PSED</name>
<proteinExistence type="predicted"/>
<evidence type="ECO:0000256" key="1">
    <source>
        <dbReference type="SAM" id="MobiDB-lite"/>
    </source>
</evidence>
<sequence>MSQELYRYPETTPLTLAALKAIDPAGVLDGVAACYEVIWRVLADAARERLTSEDFAGARVLWLLSDLCSMMLNPSNPNEPFRPFAILEDRRSLAISDVTDEEFDFLELAIDELSTGLVKARVAEVLWVTPGRRHIKQAEAALAGYQTVPLDEDTWWRGGEDCWGRALMLAPMMGKPGKNIADQLSNRLFKKLAQEFEAPSPMLAPIAALALEHRVVHSEAADLPLRLEEVGRDSERSGNILRARRCYELSMDAYRAAKDPVSSARMTAALANTWVAEAQVRGDGEGVQPLIALNHLEKALQIYRKVPQRFRDQLGVTELLIRLPQRIAEAGNLTVGMMQMISTPPTDISRLVTDALEKVSGKPPTEALHALATLYPFAQKEGARQAATNTLRVGLISALSGATYLDKGGRVIAKTKPLLLGAESSEDNEERISAEMVKSHAITRNLSVQGGLIPALGVLQREHIYKEQDLVELAKASALVPPERALMVGKGLYWGMAGDFGMAVHFLIPQLENIVRFHMKGAGLKTSNTDLAGIENENGLSTLLDVDGVDAIFGTDIVFEMKALFCSPFGPNLRNTFAHGLMDDDDFYSADTVYAWWFMLKWVVMVHWAQLARLENRVVDTPPASSNGKGALVDEPEPDNP</sequence>
<feature type="domain" description="DUF4209" evidence="2">
    <location>
        <begin position="511"/>
        <end position="600"/>
    </location>
</feature>
<dbReference type="AlphaFoldDB" id="A0A3M5RIJ8"/>
<dbReference type="InterPro" id="IPR055804">
    <property type="entry name" value="DUF7380"/>
</dbReference>
<protein>
    <submittedName>
        <fullName evidence="4">Uncharacterized protein</fullName>
    </submittedName>
</protein>
<dbReference type="Pfam" id="PF24098">
    <property type="entry name" value="DUF7380"/>
    <property type="match status" value="1"/>
</dbReference>
<evidence type="ECO:0000259" key="3">
    <source>
        <dbReference type="Pfam" id="PF24098"/>
    </source>
</evidence>
<accession>A0A3M5RIJ8</accession>
<dbReference type="Pfam" id="PF13910">
    <property type="entry name" value="DUF4209"/>
    <property type="match status" value="1"/>
</dbReference>
<dbReference type="InterPro" id="IPR025209">
    <property type="entry name" value="DUF4209"/>
</dbReference>
<dbReference type="EMBL" id="RBTT01000186">
    <property type="protein sequence ID" value="RMU08294.1"/>
    <property type="molecule type" value="Genomic_DNA"/>
</dbReference>
<organism evidence="4 5">
    <name type="scientific">Pseudomonas syringae pv. coriandricola</name>
    <dbReference type="NCBI Taxonomy" id="264453"/>
    <lineage>
        <taxon>Bacteria</taxon>
        <taxon>Pseudomonadati</taxon>
        <taxon>Pseudomonadota</taxon>
        <taxon>Gammaproteobacteria</taxon>
        <taxon>Pseudomonadales</taxon>
        <taxon>Pseudomonadaceae</taxon>
        <taxon>Pseudomonas</taxon>
    </lineage>
</organism>
<comment type="caution">
    <text evidence="4">The sequence shown here is derived from an EMBL/GenBank/DDBJ whole genome shotgun (WGS) entry which is preliminary data.</text>
</comment>
<evidence type="ECO:0000313" key="4">
    <source>
        <dbReference type="EMBL" id="RMU08294.1"/>
    </source>
</evidence>